<dbReference type="PANTHER" id="PTHR43700:SF1">
    <property type="entry name" value="PHOSPHORIBOSYLAMINOIMIDAZOLE-SUCCINOCARBOXAMIDE SYNTHASE"/>
    <property type="match status" value="1"/>
</dbReference>
<keyword evidence="6" id="KW-0067">ATP-binding</keyword>
<comment type="pathway">
    <text evidence="1">Purine metabolism; IMP biosynthesis via de novo pathway; 5-amino-1-(5-phospho-D-ribosyl)imidazole-4-carboxamide from 5-amino-1-(5-phospho-D-ribosyl)imidazole-4-carboxylate: step 1/2.</text>
</comment>
<evidence type="ECO:0000256" key="1">
    <source>
        <dbReference type="ARBA" id="ARBA00004672"/>
    </source>
</evidence>
<evidence type="ECO:0000259" key="7">
    <source>
        <dbReference type="Pfam" id="PF01259"/>
    </source>
</evidence>
<keyword evidence="3" id="KW-0436">Ligase</keyword>
<protein>
    <recommendedName>
        <fullName evidence="2">phosphoribosylaminoimidazolesuccinocarboxamide synthase</fullName>
        <ecNumber evidence="2">6.3.2.6</ecNumber>
    </recommendedName>
</protein>
<dbReference type="Proteomes" id="UP000565078">
    <property type="component" value="Unassembled WGS sequence"/>
</dbReference>
<dbReference type="UniPathway" id="UPA00074">
    <property type="reaction ID" value="UER00131"/>
</dbReference>
<feature type="domain" description="SAICAR synthetase/ADE2 N-terminal" evidence="7">
    <location>
        <begin position="22"/>
        <end position="250"/>
    </location>
</feature>
<dbReference type="Gene3D" id="3.30.470.20">
    <property type="entry name" value="ATP-grasp fold, B domain"/>
    <property type="match status" value="1"/>
</dbReference>
<proteinExistence type="predicted"/>
<dbReference type="EC" id="6.3.2.6" evidence="2"/>
<dbReference type="GO" id="GO:0006189">
    <property type="term" value="P:'de novo' IMP biosynthetic process"/>
    <property type="evidence" value="ECO:0007669"/>
    <property type="project" value="UniProtKB-UniPathway"/>
</dbReference>
<dbReference type="InterPro" id="IPR028923">
    <property type="entry name" value="SAICAR_synt/ADE2_N"/>
</dbReference>
<dbReference type="AlphaFoldDB" id="A0A7J4IV44"/>
<dbReference type="SUPFAM" id="SSF56104">
    <property type="entry name" value="SAICAR synthase-like"/>
    <property type="match status" value="1"/>
</dbReference>
<evidence type="ECO:0000313" key="9">
    <source>
        <dbReference type="Proteomes" id="UP000565078"/>
    </source>
</evidence>
<dbReference type="GO" id="GO:0004639">
    <property type="term" value="F:phosphoribosylaminoimidazolesuccinocarboxamide synthase activity"/>
    <property type="evidence" value="ECO:0007669"/>
    <property type="project" value="UniProtKB-EC"/>
</dbReference>
<name>A0A7J4IV44_9ARCH</name>
<keyword evidence="4" id="KW-0547">Nucleotide-binding</keyword>
<evidence type="ECO:0000313" key="8">
    <source>
        <dbReference type="EMBL" id="HIH09391.1"/>
    </source>
</evidence>
<dbReference type="PANTHER" id="PTHR43700">
    <property type="entry name" value="PHOSPHORIBOSYLAMINOIMIDAZOLE-SUCCINOCARBOXAMIDE SYNTHASE"/>
    <property type="match status" value="1"/>
</dbReference>
<dbReference type="GO" id="GO:0005524">
    <property type="term" value="F:ATP binding"/>
    <property type="evidence" value="ECO:0007669"/>
    <property type="project" value="UniProtKB-KW"/>
</dbReference>
<dbReference type="EMBL" id="DUGC01000034">
    <property type="protein sequence ID" value="HIH09391.1"/>
    <property type="molecule type" value="Genomic_DNA"/>
</dbReference>
<gene>
    <name evidence="8" type="ORF">HA254_01855</name>
</gene>
<evidence type="ECO:0000256" key="6">
    <source>
        <dbReference type="ARBA" id="ARBA00022840"/>
    </source>
</evidence>
<comment type="caution">
    <text evidence="8">The sequence shown here is derived from an EMBL/GenBank/DDBJ whole genome shotgun (WGS) entry which is preliminary data.</text>
</comment>
<sequence length="321" mass="36439">MGSVKNLIVEKEPTEEQMGIGVFEFTDDYSVFDYGKMPDTIAGKGEALCRMASYNFKQLEKKFGIRTHFRKVAGGNRMEVNIVRVLMPQDNQIKDGSRNYLIPLEIIFRNSLPAGSSVFKRLEAGELSLDDLGVSSVPVPGHKFERAFLDVSTKLEPIDRYLSWDEAMEISKISEDQLYELKEAALNINDFLTEKAASIGLEHADGKVEFALSPKNELMLIDVCGTLDENRFLWNGIHVSKQVARDYYKSTPWYAELEAAKKNNVEKADWPRPQPLPPELKDIVSDMYRGVCDSWTGEKTFKAPSIEEVMGRYNAFLEKNK</sequence>
<dbReference type="Gene3D" id="3.30.200.20">
    <property type="entry name" value="Phosphorylase Kinase, domain 1"/>
    <property type="match status" value="1"/>
</dbReference>
<organism evidence="8 9">
    <name type="scientific">Candidatus Iainarchaeum sp</name>
    <dbReference type="NCBI Taxonomy" id="3101447"/>
    <lineage>
        <taxon>Archaea</taxon>
        <taxon>Candidatus Iainarchaeota</taxon>
        <taxon>Candidatus Iainarchaeia</taxon>
        <taxon>Candidatus Iainarchaeales</taxon>
        <taxon>Candidatus Iainarchaeaceae</taxon>
        <taxon>Candidatus Iainarchaeum</taxon>
    </lineage>
</organism>
<keyword evidence="5" id="KW-0658">Purine biosynthesis</keyword>
<evidence type="ECO:0000256" key="3">
    <source>
        <dbReference type="ARBA" id="ARBA00022598"/>
    </source>
</evidence>
<reference evidence="9" key="1">
    <citation type="journal article" date="2020" name="bioRxiv">
        <title>A rank-normalized archaeal taxonomy based on genome phylogeny resolves widespread incomplete and uneven classifications.</title>
        <authorList>
            <person name="Rinke C."/>
            <person name="Chuvochina M."/>
            <person name="Mussig A.J."/>
            <person name="Chaumeil P.-A."/>
            <person name="Waite D.W."/>
            <person name="Whitman W.B."/>
            <person name="Parks D.H."/>
            <person name="Hugenholtz P."/>
        </authorList>
    </citation>
    <scope>NUCLEOTIDE SEQUENCE [LARGE SCALE GENOMIC DNA]</scope>
</reference>
<evidence type="ECO:0000256" key="2">
    <source>
        <dbReference type="ARBA" id="ARBA00012217"/>
    </source>
</evidence>
<dbReference type="Pfam" id="PF01259">
    <property type="entry name" value="SAICAR_synt"/>
    <property type="match status" value="1"/>
</dbReference>
<evidence type="ECO:0000256" key="5">
    <source>
        <dbReference type="ARBA" id="ARBA00022755"/>
    </source>
</evidence>
<dbReference type="GO" id="GO:0005737">
    <property type="term" value="C:cytoplasm"/>
    <property type="evidence" value="ECO:0007669"/>
    <property type="project" value="TreeGrafter"/>
</dbReference>
<evidence type="ECO:0000256" key="4">
    <source>
        <dbReference type="ARBA" id="ARBA00022741"/>
    </source>
</evidence>
<accession>A0A7J4IV44</accession>